<dbReference type="InterPro" id="IPR048960">
    <property type="entry name" value="POLQ-like_helical"/>
</dbReference>
<feature type="domain" description="POLQ-like helical" evidence="2">
    <location>
        <begin position="5"/>
        <end position="32"/>
    </location>
</feature>
<dbReference type="PANTHER" id="PTHR10133">
    <property type="entry name" value="DNA POLYMERASE I"/>
    <property type="match status" value="1"/>
</dbReference>
<dbReference type="Gene3D" id="3.30.420.10">
    <property type="entry name" value="Ribonuclease H-like superfamily/Ribonuclease H"/>
    <property type="match status" value="1"/>
</dbReference>
<dbReference type="SUPFAM" id="SSF158702">
    <property type="entry name" value="Sec63 N-terminal domain-like"/>
    <property type="match status" value="1"/>
</dbReference>
<feature type="region of interest" description="Disordered" evidence="1">
    <location>
        <begin position="147"/>
        <end position="175"/>
    </location>
</feature>
<dbReference type="SUPFAM" id="SSF56672">
    <property type="entry name" value="DNA/RNA polymerases"/>
    <property type="match status" value="1"/>
</dbReference>
<protein>
    <submittedName>
        <fullName evidence="3">POLQ</fullName>
    </submittedName>
</protein>
<dbReference type="EMBL" id="CP092869">
    <property type="protein sequence ID" value="UYV70408.1"/>
    <property type="molecule type" value="Genomic_DNA"/>
</dbReference>
<evidence type="ECO:0000313" key="4">
    <source>
        <dbReference type="Proteomes" id="UP001235939"/>
    </source>
</evidence>
<dbReference type="Pfam" id="PF21099">
    <property type="entry name" value="POLQ_helical"/>
    <property type="match status" value="1"/>
</dbReference>
<keyword evidence="4" id="KW-1185">Reference proteome</keyword>
<sequence>MKWVHTGMVTVFCNRLGWTNLEVLLSDFQSRLHHGAATELCSLLRLPSLTARLARLFHSAGLTSPSHLASADPASLARILRNSSPFHSDKQADGETSFQARQKRESRKLFLTGSSRAMTETEVSEILVKEAQDFIQKELGVRIQDWKQKPQQITAPTNPLHASESPNAISSPDPVLELNNQSQLFTRESPRMNPSQLFTSLTASQLKEEFLAQSQSPTQIAKLSSSKVNFDETLVLDSQTDHLLTNGNISKCVQVSESLHVKSHSESLLLCDSFILPTQEFERMIQPQDKGDCEVDQNLEAEPDAPAETDAGINTERVAVVGSEDIFESFTNGQASRSTSPLNLVLSELSEDEQPENTNNLSLSSVSSFKPFYPVGGEGASLKFSTPKRTTQDINPTPRKRPRLEEELSPFSECISPTPPRSSRHTQGKLFTADSCLFSSSSSSSSGDEAEIPPPASSGLTIRDVCSHPKTFKKFVKEWKSQKLFSLAVARSSLPQDEGQGIGGKFKPALAWRGMEVIYLDLQTSTDVAMSDRTAALQEMLTTARTGIAGDWRGHWLALLHCGLVKLSDDTEVRWKDPQLAAYLLNPDLSDFSLHALVRQYLPHMDFQCSEVEMPNMAVLTRMEFAGFGFDSSKARRLGSQISTELTQLTAQASQLAGAPFNPASPLELKKAVGVRPRKPWKVYGTITLYLHYCYTGGSSPVLSRGNVAVAFQKIYMDPEQQLYTPKIENIVTAVIEMYGDISSLIMTTTTTTTEN</sequence>
<proteinExistence type="predicted"/>
<accession>A0ABY6KRR2</accession>
<feature type="region of interest" description="Disordered" evidence="1">
    <location>
        <begin position="380"/>
        <end position="427"/>
    </location>
</feature>
<dbReference type="Proteomes" id="UP001235939">
    <property type="component" value="Chromosome 07"/>
</dbReference>
<reference evidence="3 4" key="1">
    <citation type="submission" date="2022-01" db="EMBL/GenBank/DDBJ databases">
        <title>A chromosomal length assembly of Cordylochernes scorpioides.</title>
        <authorList>
            <person name="Zeh D."/>
            <person name="Zeh J."/>
        </authorList>
    </citation>
    <scope>NUCLEOTIDE SEQUENCE [LARGE SCALE GENOMIC DNA]</scope>
    <source>
        <strain evidence="3">IN4F17</strain>
        <tissue evidence="3">Whole Body</tissue>
    </source>
</reference>
<evidence type="ECO:0000313" key="3">
    <source>
        <dbReference type="EMBL" id="UYV70408.1"/>
    </source>
</evidence>
<feature type="compositionally biased region" description="Polar residues" evidence="1">
    <location>
        <begin position="383"/>
        <end position="395"/>
    </location>
</feature>
<name>A0ABY6KRR2_9ARAC</name>
<dbReference type="PANTHER" id="PTHR10133:SF62">
    <property type="entry name" value="DNA POLYMERASE THETA"/>
    <property type="match status" value="1"/>
</dbReference>
<dbReference type="InterPro" id="IPR002298">
    <property type="entry name" value="DNA_polymerase_A"/>
</dbReference>
<organism evidence="3 4">
    <name type="scientific">Cordylochernes scorpioides</name>
    <dbReference type="NCBI Taxonomy" id="51811"/>
    <lineage>
        <taxon>Eukaryota</taxon>
        <taxon>Metazoa</taxon>
        <taxon>Ecdysozoa</taxon>
        <taxon>Arthropoda</taxon>
        <taxon>Chelicerata</taxon>
        <taxon>Arachnida</taxon>
        <taxon>Pseudoscorpiones</taxon>
        <taxon>Cheliferoidea</taxon>
        <taxon>Chernetidae</taxon>
        <taxon>Cordylochernes</taxon>
    </lineage>
</organism>
<dbReference type="Gene3D" id="1.10.3380.20">
    <property type="match status" value="1"/>
</dbReference>
<gene>
    <name evidence="3" type="ORF">LAZ67_7002924</name>
</gene>
<evidence type="ECO:0000256" key="1">
    <source>
        <dbReference type="SAM" id="MobiDB-lite"/>
    </source>
</evidence>
<feature type="region of interest" description="Disordered" evidence="1">
    <location>
        <begin position="441"/>
        <end position="462"/>
    </location>
</feature>
<dbReference type="InterPro" id="IPR043502">
    <property type="entry name" value="DNA/RNA_pol_sf"/>
</dbReference>
<evidence type="ECO:0000259" key="2">
    <source>
        <dbReference type="Pfam" id="PF21099"/>
    </source>
</evidence>
<dbReference type="InterPro" id="IPR036397">
    <property type="entry name" value="RNaseH_sf"/>
</dbReference>